<evidence type="ECO:0000313" key="2">
    <source>
        <dbReference type="EMBL" id="EMS78444.1"/>
    </source>
</evidence>
<proteinExistence type="predicted"/>
<dbReference type="OrthoDB" id="279522at2"/>
<feature type="transmembrane region" description="Helical" evidence="1">
    <location>
        <begin position="47"/>
        <end position="64"/>
    </location>
</feature>
<keyword evidence="1" id="KW-0812">Transmembrane</keyword>
<accession>S0FZ03</accession>
<evidence type="ECO:0000256" key="1">
    <source>
        <dbReference type="SAM" id="Phobius"/>
    </source>
</evidence>
<evidence type="ECO:0000313" key="3">
    <source>
        <dbReference type="EMBL" id="EMS80132.1"/>
    </source>
</evidence>
<dbReference type="EMBL" id="APJX01000003">
    <property type="protein sequence ID" value="EMS80132.1"/>
    <property type="molecule type" value="Genomic_DNA"/>
</dbReference>
<dbReference type="EMBL" id="APJX01000008">
    <property type="protein sequence ID" value="EMS78444.1"/>
    <property type="molecule type" value="Genomic_DNA"/>
</dbReference>
<keyword evidence="1" id="KW-0472">Membrane</keyword>
<protein>
    <recommendedName>
        <fullName evidence="5">DUF2834 domain-containing protein</fullName>
    </recommendedName>
</protein>
<sequence>MNAFRLLMVVFIVGVLAYTGIVISNHGWNLLPIFFGDIAAMTWPGQFNFDFMCFLILSGLWLTWRHNFSAAGFSLGILGLFGGIMFLAPYLLIMSFRVNGDIKTLFMGKGRWID</sequence>
<evidence type="ECO:0008006" key="5">
    <source>
        <dbReference type="Google" id="ProtNLM"/>
    </source>
</evidence>
<name>S0FZ03_9BACT</name>
<dbReference type="AlphaFoldDB" id="S0FZ03"/>
<organism evidence="2 4">
    <name type="scientific">Desulfotignum phosphitoxidans DSM 13687</name>
    <dbReference type="NCBI Taxonomy" id="1286635"/>
    <lineage>
        <taxon>Bacteria</taxon>
        <taxon>Pseudomonadati</taxon>
        <taxon>Thermodesulfobacteriota</taxon>
        <taxon>Desulfobacteria</taxon>
        <taxon>Desulfobacterales</taxon>
        <taxon>Desulfobacteraceae</taxon>
        <taxon>Desulfotignum</taxon>
    </lineage>
</organism>
<feature type="transmembrane region" description="Helical" evidence="1">
    <location>
        <begin position="70"/>
        <end position="93"/>
    </location>
</feature>
<reference evidence="2 4" key="1">
    <citation type="journal article" date="2013" name="Genome Announc.">
        <title>Draft Genome Sequence of Desulfotignum phosphitoxidans DSM 13687 Strain FiPS-3.</title>
        <authorList>
            <person name="Poehlein A."/>
            <person name="Daniel R."/>
            <person name="Simeonova D.D."/>
        </authorList>
    </citation>
    <scope>NUCLEOTIDE SEQUENCE [LARGE SCALE GENOMIC DNA]</scope>
    <source>
        <strain evidence="2 4">DSM 13687</strain>
    </source>
</reference>
<gene>
    <name evidence="3" type="ORF">Dpo_3c02760</name>
    <name evidence="2" type="ORF">Dpo_8c01110</name>
</gene>
<dbReference type="RefSeq" id="WP_006965472.1">
    <property type="nucleotide sequence ID" value="NZ_APJX01000003.1"/>
</dbReference>
<keyword evidence="4" id="KW-1185">Reference proteome</keyword>
<comment type="caution">
    <text evidence="2">The sequence shown here is derived from an EMBL/GenBank/DDBJ whole genome shotgun (WGS) entry which is preliminary data.</text>
</comment>
<feature type="transmembrane region" description="Helical" evidence="1">
    <location>
        <begin position="6"/>
        <end position="35"/>
    </location>
</feature>
<evidence type="ECO:0000313" key="4">
    <source>
        <dbReference type="Proteomes" id="UP000014216"/>
    </source>
</evidence>
<keyword evidence="1" id="KW-1133">Transmembrane helix</keyword>
<dbReference type="Proteomes" id="UP000014216">
    <property type="component" value="Unassembled WGS sequence"/>
</dbReference>